<evidence type="ECO:0000313" key="1">
    <source>
        <dbReference type="EMBL" id="GFY03144.1"/>
    </source>
</evidence>
<organism evidence="1 2">
    <name type="scientific">Trichonephila clavipes</name>
    <name type="common">Golden silk orbweaver</name>
    <name type="synonym">Nephila clavipes</name>
    <dbReference type="NCBI Taxonomy" id="2585209"/>
    <lineage>
        <taxon>Eukaryota</taxon>
        <taxon>Metazoa</taxon>
        <taxon>Ecdysozoa</taxon>
        <taxon>Arthropoda</taxon>
        <taxon>Chelicerata</taxon>
        <taxon>Arachnida</taxon>
        <taxon>Araneae</taxon>
        <taxon>Araneomorphae</taxon>
        <taxon>Entelegynae</taxon>
        <taxon>Araneoidea</taxon>
        <taxon>Nephilidae</taxon>
        <taxon>Trichonephila</taxon>
    </lineage>
</organism>
<dbReference type="EMBL" id="BMAU01021235">
    <property type="protein sequence ID" value="GFY03144.1"/>
    <property type="molecule type" value="Genomic_DNA"/>
</dbReference>
<reference evidence="1" key="1">
    <citation type="submission" date="2020-08" db="EMBL/GenBank/DDBJ databases">
        <title>Multicomponent nature underlies the extraordinary mechanical properties of spider dragline silk.</title>
        <authorList>
            <person name="Kono N."/>
            <person name="Nakamura H."/>
            <person name="Mori M."/>
            <person name="Yoshida Y."/>
            <person name="Ohtoshi R."/>
            <person name="Malay A.D."/>
            <person name="Moran D.A.P."/>
            <person name="Tomita M."/>
            <person name="Numata K."/>
            <person name="Arakawa K."/>
        </authorList>
    </citation>
    <scope>NUCLEOTIDE SEQUENCE</scope>
</reference>
<proteinExistence type="predicted"/>
<evidence type="ECO:0000313" key="2">
    <source>
        <dbReference type="Proteomes" id="UP000887159"/>
    </source>
</evidence>
<sequence length="106" mass="11640">MTTPSYRGRVTVGFRILFSVETLPCCPVASCCTLNDDKDILPLTRSGGCSSSFFPSRQYTAVRSRLGARGSMTTTSYRSHSAVGVRHFFRQGNTQLCGRVLVPAER</sequence>
<gene>
    <name evidence="1" type="ORF">TNCV_4587451</name>
</gene>
<dbReference type="Proteomes" id="UP000887159">
    <property type="component" value="Unassembled WGS sequence"/>
</dbReference>
<keyword evidence="2" id="KW-1185">Reference proteome</keyword>
<accession>A0A8X6VD73</accession>
<name>A0A8X6VD73_TRICX</name>
<protein>
    <submittedName>
        <fullName evidence="1">Uncharacterized protein</fullName>
    </submittedName>
</protein>
<dbReference type="AlphaFoldDB" id="A0A8X6VD73"/>
<comment type="caution">
    <text evidence="1">The sequence shown here is derived from an EMBL/GenBank/DDBJ whole genome shotgun (WGS) entry which is preliminary data.</text>
</comment>